<dbReference type="GO" id="GO:0005829">
    <property type="term" value="C:cytosol"/>
    <property type="evidence" value="ECO:0007669"/>
    <property type="project" value="TreeGrafter"/>
</dbReference>
<gene>
    <name evidence="3" type="ORF">pdam_00004585</name>
</gene>
<dbReference type="OrthoDB" id="550424at2759"/>
<dbReference type="InterPro" id="IPR002939">
    <property type="entry name" value="DnaJ_C"/>
</dbReference>
<dbReference type="InterPro" id="IPR001623">
    <property type="entry name" value="DnaJ_domain"/>
</dbReference>
<evidence type="ECO:0000313" key="3">
    <source>
        <dbReference type="EMBL" id="RMX54561.1"/>
    </source>
</evidence>
<keyword evidence="4" id="KW-1185">Reference proteome</keyword>
<dbReference type="AlphaFoldDB" id="A0A3M6ULM4"/>
<protein>
    <recommendedName>
        <fullName evidence="2">J domain-containing protein</fullName>
    </recommendedName>
</protein>
<dbReference type="InterPro" id="IPR018253">
    <property type="entry name" value="DnaJ_domain_CS"/>
</dbReference>
<reference evidence="3 4" key="1">
    <citation type="journal article" date="2018" name="Sci. Rep.">
        <title>Comparative analysis of the Pocillopora damicornis genome highlights role of immune system in coral evolution.</title>
        <authorList>
            <person name="Cunning R."/>
            <person name="Bay R.A."/>
            <person name="Gillette P."/>
            <person name="Baker A.C."/>
            <person name="Traylor-Knowles N."/>
        </authorList>
    </citation>
    <scope>NUCLEOTIDE SEQUENCE [LARGE SCALE GENOMIC DNA]</scope>
    <source>
        <strain evidence="3">RSMAS</strain>
        <tissue evidence="3">Whole animal</tissue>
    </source>
</reference>
<dbReference type="InterPro" id="IPR008971">
    <property type="entry name" value="HSP40/DnaJ_pept-bd"/>
</dbReference>
<dbReference type="CDD" id="cd06257">
    <property type="entry name" value="DnaJ"/>
    <property type="match status" value="1"/>
</dbReference>
<dbReference type="GO" id="GO:0051082">
    <property type="term" value="F:unfolded protein binding"/>
    <property type="evidence" value="ECO:0007669"/>
    <property type="project" value="InterPro"/>
</dbReference>
<evidence type="ECO:0000313" key="4">
    <source>
        <dbReference type="Proteomes" id="UP000275408"/>
    </source>
</evidence>
<dbReference type="GO" id="GO:0006457">
    <property type="term" value="P:protein folding"/>
    <property type="evidence" value="ECO:0007669"/>
    <property type="project" value="InterPro"/>
</dbReference>
<dbReference type="OMA" id="IVFHIVE"/>
<sequence>MGKDYYKILGVSETATDDEIKKAYRKLALKWHPDKNKSPGAEDKFKEISEAYDVLSDKGKKETFDKYGEEGLHGVPNGGTDSNMRFQGGPGFARTFVFTNGNARETFARAFENDDEFADLIGGLGGFSFFNDSRSRKPGTTFNNMGNFTFDADCIAPQTKKQKIQDPTIEKDLLVSLEELVNGCTKKMKVSRKVLDDRGFFSTEEKILTVNVKPGWKAGTKITFPKEGDRKPGIVPADVVFTVKDKPHAKFTRDSNNNIIYAADISLRDALTGGLAEVPTIDGRKIKMRLSGIVNPDSSQRIQGEGLPLPKNPSKRGDLIVKYNIRFPDQLSSVQRDVLLNTLPR</sequence>
<dbReference type="FunFam" id="2.60.260.20:FF:000002">
    <property type="entry name" value="Dnaj homolog subfamily b member"/>
    <property type="match status" value="1"/>
</dbReference>
<dbReference type="EMBL" id="RCHS01001247">
    <property type="protein sequence ID" value="RMX54561.1"/>
    <property type="molecule type" value="Genomic_DNA"/>
</dbReference>
<dbReference type="PROSITE" id="PS50076">
    <property type="entry name" value="DNAJ_2"/>
    <property type="match status" value="1"/>
</dbReference>
<comment type="caution">
    <text evidence="3">The sequence shown here is derived from an EMBL/GenBank/DDBJ whole genome shotgun (WGS) entry which is preliminary data.</text>
</comment>
<keyword evidence="1" id="KW-0143">Chaperone</keyword>
<dbReference type="InterPro" id="IPR036869">
    <property type="entry name" value="J_dom_sf"/>
</dbReference>
<dbReference type="FunFam" id="2.60.260.20:FF:000006">
    <property type="entry name" value="DnaJ subfamily B member 13"/>
    <property type="match status" value="1"/>
</dbReference>
<dbReference type="Pfam" id="PF00226">
    <property type="entry name" value="DnaJ"/>
    <property type="match status" value="1"/>
</dbReference>
<feature type="domain" description="J" evidence="2">
    <location>
        <begin position="4"/>
        <end position="68"/>
    </location>
</feature>
<dbReference type="Pfam" id="PF01556">
    <property type="entry name" value="DnaJ_C"/>
    <property type="match status" value="1"/>
</dbReference>
<accession>A0A3M6ULM4</accession>
<dbReference type="PANTHER" id="PTHR24078">
    <property type="entry name" value="DNAJ HOMOLOG SUBFAMILY C MEMBER"/>
    <property type="match status" value="1"/>
</dbReference>
<dbReference type="PRINTS" id="PR00625">
    <property type="entry name" value="JDOMAIN"/>
</dbReference>
<dbReference type="Gene3D" id="1.10.287.110">
    <property type="entry name" value="DnaJ domain"/>
    <property type="match status" value="1"/>
</dbReference>
<dbReference type="PROSITE" id="PS00636">
    <property type="entry name" value="DNAJ_1"/>
    <property type="match status" value="1"/>
</dbReference>
<dbReference type="STRING" id="46731.A0A3M6ULM4"/>
<dbReference type="SMART" id="SM00271">
    <property type="entry name" value="DnaJ"/>
    <property type="match status" value="1"/>
</dbReference>
<dbReference type="SUPFAM" id="SSF46565">
    <property type="entry name" value="Chaperone J-domain"/>
    <property type="match status" value="1"/>
</dbReference>
<dbReference type="CDD" id="cd10747">
    <property type="entry name" value="DnaJ_C"/>
    <property type="match status" value="1"/>
</dbReference>
<evidence type="ECO:0000256" key="1">
    <source>
        <dbReference type="ARBA" id="ARBA00023186"/>
    </source>
</evidence>
<dbReference type="SUPFAM" id="SSF49493">
    <property type="entry name" value="HSP40/DnaJ peptide-binding domain"/>
    <property type="match status" value="2"/>
</dbReference>
<dbReference type="Proteomes" id="UP000275408">
    <property type="component" value="Unassembled WGS sequence"/>
</dbReference>
<evidence type="ECO:0000259" key="2">
    <source>
        <dbReference type="PROSITE" id="PS50076"/>
    </source>
</evidence>
<dbReference type="InterPro" id="IPR051339">
    <property type="entry name" value="DnaJ_subfamily_B"/>
</dbReference>
<organism evidence="3 4">
    <name type="scientific">Pocillopora damicornis</name>
    <name type="common">Cauliflower coral</name>
    <name type="synonym">Millepora damicornis</name>
    <dbReference type="NCBI Taxonomy" id="46731"/>
    <lineage>
        <taxon>Eukaryota</taxon>
        <taxon>Metazoa</taxon>
        <taxon>Cnidaria</taxon>
        <taxon>Anthozoa</taxon>
        <taxon>Hexacorallia</taxon>
        <taxon>Scleractinia</taxon>
        <taxon>Astrocoeniina</taxon>
        <taxon>Pocilloporidae</taxon>
        <taxon>Pocillopora</taxon>
    </lineage>
</organism>
<dbReference type="GO" id="GO:0051087">
    <property type="term" value="F:protein-folding chaperone binding"/>
    <property type="evidence" value="ECO:0007669"/>
    <property type="project" value="TreeGrafter"/>
</dbReference>
<dbReference type="PANTHER" id="PTHR24078:SF553">
    <property type="entry name" value="DNAJ HOMOLOG SUBFAMILY B MEMBER 5"/>
    <property type="match status" value="1"/>
</dbReference>
<proteinExistence type="predicted"/>
<name>A0A3M6ULM4_POCDA</name>
<dbReference type="Gene3D" id="2.60.260.20">
    <property type="entry name" value="Urease metallochaperone UreE, N-terminal domain"/>
    <property type="match status" value="2"/>
</dbReference>